<name>A0A811MI57_9POAL</name>
<accession>A0A811MI57</accession>
<protein>
    <submittedName>
        <fullName evidence="2">Uncharacterized protein</fullName>
    </submittedName>
</protein>
<feature type="compositionally biased region" description="Basic and acidic residues" evidence="1">
    <location>
        <begin position="167"/>
        <end position="190"/>
    </location>
</feature>
<feature type="region of interest" description="Disordered" evidence="1">
    <location>
        <begin position="1"/>
        <end position="21"/>
    </location>
</feature>
<feature type="region of interest" description="Disordered" evidence="1">
    <location>
        <begin position="497"/>
        <end position="517"/>
    </location>
</feature>
<evidence type="ECO:0000313" key="3">
    <source>
        <dbReference type="Proteomes" id="UP000604825"/>
    </source>
</evidence>
<dbReference type="OrthoDB" id="691332at2759"/>
<feature type="region of interest" description="Disordered" evidence="1">
    <location>
        <begin position="269"/>
        <end position="343"/>
    </location>
</feature>
<feature type="compositionally biased region" description="Polar residues" evidence="1">
    <location>
        <begin position="1"/>
        <end position="14"/>
    </location>
</feature>
<reference evidence="2" key="1">
    <citation type="submission" date="2020-10" db="EMBL/GenBank/DDBJ databases">
        <authorList>
            <person name="Han B."/>
            <person name="Lu T."/>
            <person name="Zhao Q."/>
            <person name="Huang X."/>
            <person name="Zhao Y."/>
        </authorList>
    </citation>
    <scope>NUCLEOTIDE SEQUENCE</scope>
</reference>
<feature type="compositionally biased region" description="Polar residues" evidence="1">
    <location>
        <begin position="209"/>
        <end position="218"/>
    </location>
</feature>
<evidence type="ECO:0000256" key="1">
    <source>
        <dbReference type="SAM" id="MobiDB-lite"/>
    </source>
</evidence>
<dbReference type="AlphaFoldDB" id="A0A811MI57"/>
<evidence type="ECO:0000313" key="2">
    <source>
        <dbReference type="EMBL" id="CAD6205186.1"/>
    </source>
</evidence>
<feature type="region of interest" description="Disordered" evidence="1">
    <location>
        <begin position="163"/>
        <end position="235"/>
    </location>
</feature>
<feature type="region of interest" description="Disordered" evidence="1">
    <location>
        <begin position="540"/>
        <end position="564"/>
    </location>
</feature>
<feature type="compositionally biased region" description="Low complexity" evidence="1">
    <location>
        <begin position="396"/>
        <end position="419"/>
    </location>
</feature>
<comment type="caution">
    <text evidence="2">The sequence shown here is derived from an EMBL/GenBank/DDBJ whole genome shotgun (WGS) entry which is preliminary data.</text>
</comment>
<feature type="compositionally biased region" description="Low complexity" evidence="1">
    <location>
        <begin position="308"/>
        <end position="326"/>
    </location>
</feature>
<feature type="region of interest" description="Disordered" evidence="1">
    <location>
        <begin position="356"/>
        <end position="419"/>
    </location>
</feature>
<feature type="compositionally biased region" description="Basic and acidic residues" evidence="1">
    <location>
        <begin position="287"/>
        <end position="307"/>
    </location>
</feature>
<gene>
    <name evidence="2" type="ORF">NCGR_LOCUS3019</name>
</gene>
<dbReference type="Proteomes" id="UP000604825">
    <property type="component" value="Unassembled WGS sequence"/>
</dbReference>
<dbReference type="EMBL" id="CAJGYO010000001">
    <property type="protein sequence ID" value="CAD6205186.1"/>
    <property type="molecule type" value="Genomic_DNA"/>
</dbReference>
<keyword evidence="3" id="KW-1185">Reference proteome</keyword>
<proteinExistence type="predicted"/>
<feature type="compositionally biased region" description="Basic and acidic residues" evidence="1">
    <location>
        <begin position="222"/>
        <end position="232"/>
    </location>
</feature>
<organism evidence="2 3">
    <name type="scientific">Miscanthus lutarioriparius</name>
    <dbReference type="NCBI Taxonomy" id="422564"/>
    <lineage>
        <taxon>Eukaryota</taxon>
        <taxon>Viridiplantae</taxon>
        <taxon>Streptophyta</taxon>
        <taxon>Embryophyta</taxon>
        <taxon>Tracheophyta</taxon>
        <taxon>Spermatophyta</taxon>
        <taxon>Magnoliopsida</taxon>
        <taxon>Liliopsida</taxon>
        <taxon>Poales</taxon>
        <taxon>Poaceae</taxon>
        <taxon>PACMAD clade</taxon>
        <taxon>Panicoideae</taxon>
        <taxon>Andropogonodae</taxon>
        <taxon>Andropogoneae</taxon>
        <taxon>Saccharinae</taxon>
        <taxon>Miscanthus</taxon>
    </lineage>
</organism>
<sequence length="589" mass="64680">MDKTTKSISSSCNNDDGVVPEETGMDKVLSDLHALKKLYRLLQRLDETSKALMNKLLDDALLRQAKALTTASDSVITFSLGLTSPKKTDQASSSFLNNKGAEMEQILSDLEALTSLYRLLHKGPAPADENLDEASRALLMKILEDATQEAVRRQAKMLSGSLVSPALERERERELSTQSDCRTRHADPRPRPVASPRPSLLASEPSRRLNLQHSTVSRRSGLHVDAHHHAPEEPLLARLATNRSSRTALPARHRPSQEQLHSSLSLHRFPVAGTSRHGTVAGGSTRLADRRRDSIRRSSVRGDRCSLERSSSSSSWRSVSLGPSSRLHGRATPRHVGAESSSSVRLFERLDSGLSLSMTSRPGVERGPSSTLLTERSLRRRFAVEGKTSRGRQQGSDVSSADMYSSSMSSGSRSSSGAASLSASTSLTASPAPRAFASPYYYSPPVTAPRGIAPPVCAPQVSRSMRRRRRQEILEKRVARLRMLKDKIATVFHHRHDHHHHHHHLGGGQEAGPSSRSVVRGAGHLNSPWQYLTSMFHRAKGKDKNTRGRTVVGVPEKRRGGGGNMHALFDAVRRQLKGKRRAPAGIKYM</sequence>
<feature type="region of interest" description="Disordered" evidence="1">
    <location>
        <begin position="448"/>
        <end position="468"/>
    </location>
</feature>